<comment type="subcellular location">
    <subcellularLocation>
        <location evidence="1 7">Cell membrane</location>
        <topology evidence="1 7">Multi-pass membrane protein</topology>
    </subcellularLocation>
</comment>
<sequence length="308" mass="33617">MFRFIVRRLIQMILVFVGTTFVVYALMFAAASDPIQALVGERPVSPQLRADLTVRYHLDDPFIVQYLRYMGNLLRGDLGTQISGRPISQLMGQAWPYTLRLSALALLVVLLVGIGAGLVSAVRRGGVFDHATLILTLVVIGIPVFVLGFNLQYLLGVKWKVLPVTVGADAGITAYLLPAVILASITLATAVRLTRTSILENLRADYVRTANAKGLSRRRVIGVHVLRNSLIPVITFIGVTIGELMAGAVVTERIFNIPGIGYQLYQGIHLQDGPTVVGIVSVLVIVYLVSSLVVDLLYAVLDPRIRYE</sequence>
<protein>
    <submittedName>
        <fullName evidence="9">Peptide ABC transporter</fullName>
    </submittedName>
</protein>
<keyword evidence="4 7" id="KW-0812">Transmembrane</keyword>
<name>A0A8J3VML9_9ACTN</name>
<dbReference type="GO" id="GO:0005886">
    <property type="term" value="C:plasma membrane"/>
    <property type="evidence" value="ECO:0007669"/>
    <property type="project" value="UniProtKB-SubCell"/>
</dbReference>
<dbReference type="Pfam" id="PF19300">
    <property type="entry name" value="BPD_transp_1_N"/>
    <property type="match status" value="1"/>
</dbReference>
<dbReference type="InterPro" id="IPR000515">
    <property type="entry name" value="MetI-like"/>
</dbReference>
<feature type="transmembrane region" description="Helical" evidence="7">
    <location>
        <begin position="225"/>
        <end position="250"/>
    </location>
</feature>
<feature type="transmembrane region" description="Helical" evidence="7">
    <location>
        <begin position="101"/>
        <end position="121"/>
    </location>
</feature>
<comment type="caution">
    <text evidence="9">The sequence shown here is derived from an EMBL/GenBank/DDBJ whole genome shotgun (WGS) entry which is preliminary data.</text>
</comment>
<dbReference type="EMBL" id="BONZ01000003">
    <property type="protein sequence ID" value="GIH12130.1"/>
    <property type="molecule type" value="Genomic_DNA"/>
</dbReference>
<keyword evidence="10" id="KW-1185">Reference proteome</keyword>
<evidence type="ECO:0000313" key="9">
    <source>
        <dbReference type="EMBL" id="GIH12130.1"/>
    </source>
</evidence>
<dbReference type="PROSITE" id="PS50928">
    <property type="entry name" value="ABC_TM1"/>
    <property type="match status" value="1"/>
</dbReference>
<organism evidence="9 10">
    <name type="scientific">Rugosimonospora africana</name>
    <dbReference type="NCBI Taxonomy" id="556532"/>
    <lineage>
        <taxon>Bacteria</taxon>
        <taxon>Bacillati</taxon>
        <taxon>Actinomycetota</taxon>
        <taxon>Actinomycetes</taxon>
        <taxon>Micromonosporales</taxon>
        <taxon>Micromonosporaceae</taxon>
        <taxon>Rugosimonospora</taxon>
    </lineage>
</organism>
<evidence type="ECO:0000256" key="3">
    <source>
        <dbReference type="ARBA" id="ARBA00022475"/>
    </source>
</evidence>
<keyword evidence="3" id="KW-1003">Cell membrane</keyword>
<evidence type="ECO:0000256" key="7">
    <source>
        <dbReference type="RuleBase" id="RU363032"/>
    </source>
</evidence>
<dbReference type="InterPro" id="IPR035906">
    <property type="entry name" value="MetI-like_sf"/>
</dbReference>
<dbReference type="CDD" id="cd06261">
    <property type="entry name" value="TM_PBP2"/>
    <property type="match status" value="1"/>
</dbReference>
<dbReference type="AlphaFoldDB" id="A0A8J3VML9"/>
<evidence type="ECO:0000256" key="4">
    <source>
        <dbReference type="ARBA" id="ARBA00022692"/>
    </source>
</evidence>
<comment type="similarity">
    <text evidence="7">Belongs to the binding-protein-dependent transport system permease family.</text>
</comment>
<dbReference type="Gene3D" id="1.10.3720.10">
    <property type="entry name" value="MetI-like"/>
    <property type="match status" value="1"/>
</dbReference>
<evidence type="ECO:0000256" key="6">
    <source>
        <dbReference type="ARBA" id="ARBA00023136"/>
    </source>
</evidence>
<evidence type="ECO:0000256" key="1">
    <source>
        <dbReference type="ARBA" id="ARBA00004651"/>
    </source>
</evidence>
<feature type="domain" description="ABC transmembrane type-1" evidence="8">
    <location>
        <begin position="95"/>
        <end position="298"/>
    </location>
</feature>
<dbReference type="Pfam" id="PF00528">
    <property type="entry name" value="BPD_transp_1"/>
    <property type="match status" value="1"/>
</dbReference>
<proteinExistence type="inferred from homology"/>
<dbReference type="RefSeq" id="WP_203915847.1">
    <property type="nucleotide sequence ID" value="NZ_BONZ01000003.1"/>
</dbReference>
<keyword evidence="5 7" id="KW-1133">Transmembrane helix</keyword>
<evidence type="ECO:0000259" key="8">
    <source>
        <dbReference type="PROSITE" id="PS50928"/>
    </source>
</evidence>
<reference evidence="9" key="1">
    <citation type="submission" date="2021-01" db="EMBL/GenBank/DDBJ databases">
        <title>Whole genome shotgun sequence of Rugosimonospora africana NBRC 104875.</title>
        <authorList>
            <person name="Komaki H."/>
            <person name="Tamura T."/>
        </authorList>
    </citation>
    <scope>NUCLEOTIDE SEQUENCE</scope>
    <source>
        <strain evidence="9">NBRC 104875</strain>
    </source>
</reference>
<dbReference type="SUPFAM" id="SSF161098">
    <property type="entry name" value="MetI-like"/>
    <property type="match status" value="1"/>
</dbReference>
<evidence type="ECO:0000256" key="5">
    <source>
        <dbReference type="ARBA" id="ARBA00022989"/>
    </source>
</evidence>
<evidence type="ECO:0000313" key="10">
    <source>
        <dbReference type="Proteomes" id="UP000642748"/>
    </source>
</evidence>
<feature type="transmembrane region" description="Helical" evidence="7">
    <location>
        <begin position="133"/>
        <end position="155"/>
    </location>
</feature>
<keyword evidence="6 7" id="KW-0472">Membrane</keyword>
<feature type="transmembrane region" description="Helical" evidence="7">
    <location>
        <begin position="12"/>
        <end position="31"/>
    </location>
</feature>
<feature type="transmembrane region" description="Helical" evidence="7">
    <location>
        <begin position="276"/>
        <end position="301"/>
    </location>
</feature>
<feature type="transmembrane region" description="Helical" evidence="7">
    <location>
        <begin position="175"/>
        <end position="193"/>
    </location>
</feature>
<accession>A0A8J3VML9</accession>
<dbReference type="PANTHER" id="PTHR43163:SF7">
    <property type="entry name" value="DIPEPTIDE-TRANSPORT INTEGRAL MEMBRANE PROTEIN ABC TRANSPORTER DPPB-RELATED"/>
    <property type="match status" value="1"/>
</dbReference>
<dbReference type="PANTHER" id="PTHR43163">
    <property type="entry name" value="DIPEPTIDE TRANSPORT SYSTEM PERMEASE PROTEIN DPPB-RELATED"/>
    <property type="match status" value="1"/>
</dbReference>
<gene>
    <name evidence="9" type="primary">dppB</name>
    <name evidence="9" type="ORF">Raf01_03020</name>
</gene>
<dbReference type="GO" id="GO:0055085">
    <property type="term" value="P:transmembrane transport"/>
    <property type="evidence" value="ECO:0007669"/>
    <property type="project" value="InterPro"/>
</dbReference>
<evidence type="ECO:0000256" key="2">
    <source>
        <dbReference type="ARBA" id="ARBA00022448"/>
    </source>
</evidence>
<keyword evidence="2 7" id="KW-0813">Transport</keyword>
<dbReference type="InterPro" id="IPR045621">
    <property type="entry name" value="BPD_transp_1_N"/>
</dbReference>
<dbReference type="Proteomes" id="UP000642748">
    <property type="component" value="Unassembled WGS sequence"/>
</dbReference>